<evidence type="ECO:0000313" key="2">
    <source>
        <dbReference type="Proteomes" id="UP000664317"/>
    </source>
</evidence>
<sequence length="295" mass="33248">MTAFAMVFSRLCRVGVSLVSVLSLSFGLLGCVNLKAVRDFSGSSLSGIKSFEQLGYTFEDHCVDRCAYEAIRKFEFNRVLDCDCGLYLEADSVMVSMYQVVGGYFEALGHLAQNELTEFSTEGLVTSLTAEELGPLTVDANMAGAYSSISNLMLRSTTDFYRRRKIAAYIEEANAPLQVLLEAFQKTTRENLKGELRFKKERLYAYYMDMKMNNTLQSDYEKGKAATDYYQTLGEIEKKEKQMELFADALLEIAKGHQELYDKRDKLVAKDLALAMLGYSGQVKILLSEFNKLKP</sequence>
<evidence type="ECO:0000313" key="1">
    <source>
        <dbReference type="EMBL" id="MBN7812319.1"/>
    </source>
</evidence>
<comment type="caution">
    <text evidence="1">The sequence shown here is derived from an EMBL/GenBank/DDBJ whole genome shotgun (WGS) entry which is preliminary data.</text>
</comment>
<organism evidence="1 2">
    <name type="scientific">Algoriphagus oliviformis</name>
    <dbReference type="NCBI Taxonomy" id="2811231"/>
    <lineage>
        <taxon>Bacteria</taxon>
        <taxon>Pseudomonadati</taxon>
        <taxon>Bacteroidota</taxon>
        <taxon>Cytophagia</taxon>
        <taxon>Cytophagales</taxon>
        <taxon>Cyclobacteriaceae</taxon>
        <taxon>Algoriphagus</taxon>
    </lineage>
</organism>
<reference evidence="1 2" key="1">
    <citation type="submission" date="2021-03" db="EMBL/GenBank/DDBJ databases">
        <title>novel species isolated from a fishpond in China.</title>
        <authorList>
            <person name="Lu H."/>
            <person name="Cai Z."/>
        </authorList>
    </citation>
    <scope>NUCLEOTIDE SEQUENCE [LARGE SCALE GENOMIC DNA]</scope>
    <source>
        <strain evidence="1 2">H41</strain>
    </source>
</reference>
<accession>A0ABS3C9N7</accession>
<dbReference type="RefSeq" id="WP_206579087.1">
    <property type="nucleotide sequence ID" value="NZ_JAFKCT010000006.1"/>
</dbReference>
<proteinExistence type="predicted"/>
<dbReference type="EMBL" id="JAFKCT010000006">
    <property type="protein sequence ID" value="MBN7812319.1"/>
    <property type="molecule type" value="Genomic_DNA"/>
</dbReference>
<protein>
    <submittedName>
        <fullName evidence="1">Uncharacterized protein</fullName>
    </submittedName>
</protein>
<name>A0ABS3C9N7_9BACT</name>
<keyword evidence="2" id="KW-1185">Reference proteome</keyword>
<dbReference type="Proteomes" id="UP000664317">
    <property type="component" value="Unassembled WGS sequence"/>
</dbReference>
<gene>
    <name evidence="1" type="ORF">J0A68_15305</name>
</gene>